<dbReference type="CDD" id="cd04458">
    <property type="entry name" value="CSP_CDS"/>
    <property type="match status" value="1"/>
</dbReference>
<dbReference type="Pfam" id="PF00313">
    <property type="entry name" value="CSD"/>
    <property type="match status" value="1"/>
</dbReference>
<accession>A0A8J1U991</accession>
<dbReference type="PANTHER" id="PTHR12962:SF1">
    <property type="entry name" value="COLD SHOCK DOMAIN-CONTAINING PROTEIN CG9705"/>
    <property type="match status" value="1"/>
</dbReference>
<organism evidence="3 4">
    <name type="scientific">Owenia fusiformis</name>
    <name type="common">Polychaete worm</name>
    <dbReference type="NCBI Taxonomy" id="6347"/>
    <lineage>
        <taxon>Eukaryota</taxon>
        <taxon>Metazoa</taxon>
        <taxon>Spiralia</taxon>
        <taxon>Lophotrochozoa</taxon>
        <taxon>Annelida</taxon>
        <taxon>Polychaeta</taxon>
        <taxon>Sedentaria</taxon>
        <taxon>Canalipalpata</taxon>
        <taxon>Sabellida</taxon>
        <taxon>Oweniida</taxon>
        <taxon>Oweniidae</taxon>
        <taxon>Owenia</taxon>
    </lineage>
</organism>
<dbReference type="FunFam" id="2.40.50.140:FF:000086">
    <property type="entry name" value="Cold shock domain-containing protein C2"/>
    <property type="match status" value="1"/>
</dbReference>
<dbReference type="GO" id="GO:0005737">
    <property type="term" value="C:cytoplasm"/>
    <property type="evidence" value="ECO:0007669"/>
    <property type="project" value="TreeGrafter"/>
</dbReference>
<dbReference type="InterPro" id="IPR012340">
    <property type="entry name" value="NA-bd_OB-fold"/>
</dbReference>
<dbReference type="Proteomes" id="UP000749559">
    <property type="component" value="Unassembled WGS sequence"/>
</dbReference>
<keyword evidence="4" id="KW-1185">Reference proteome</keyword>
<evidence type="ECO:0000313" key="4">
    <source>
        <dbReference type="Proteomes" id="UP000749559"/>
    </source>
</evidence>
<dbReference type="GO" id="GO:0043488">
    <property type="term" value="P:regulation of mRNA stability"/>
    <property type="evidence" value="ECO:0007669"/>
    <property type="project" value="TreeGrafter"/>
</dbReference>
<dbReference type="PANTHER" id="PTHR12962">
    <property type="entry name" value="CALCIUM-REGULATED HEAT STABLE PROTEIN CRHSP-24-RELATED"/>
    <property type="match status" value="1"/>
</dbReference>
<protein>
    <submittedName>
        <fullName evidence="3">Uncharacterized protein</fullName>
    </submittedName>
</protein>
<evidence type="ECO:0000256" key="1">
    <source>
        <dbReference type="ARBA" id="ARBA00022553"/>
    </source>
</evidence>
<name>A0A8J1U991_OWEFU</name>
<keyword evidence="1" id="KW-0597">Phosphoprotein</keyword>
<evidence type="ECO:0000256" key="2">
    <source>
        <dbReference type="SAM" id="MobiDB-lite"/>
    </source>
</evidence>
<dbReference type="PROSITE" id="PS51857">
    <property type="entry name" value="CSD_2"/>
    <property type="match status" value="1"/>
</dbReference>
<reference evidence="3" key="1">
    <citation type="submission" date="2022-03" db="EMBL/GenBank/DDBJ databases">
        <authorList>
            <person name="Martin C."/>
        </authorList>
    </citation>
    <scope>NUCLEOTIDE SEQUENCE</scope>
</reference>
<dbReference type="InterPro" id="IPR002059">
    <property type="entry name" value="CSP_DNA-bd"/>
</dbReference>
<gene>
    <name evidence="3" type="ORF">OFUS_LOCUS19419</name>
</gene>
<feature type="region of interest" description="Disordered" evidence="2">
    <location>
        <begin position="1"/>
        <end position="31"/>
    </location>
</feature>
<dbReference type="OrthoDB" id="448492at2759"/>
<dbReference type="Gene3D" id="2.40.50.140">
    <property type="entry name" value="Nucleic acid-binding proteins"/>
    <property type="match status" value="1"/>
</dbReference>
<comment type="caution">
    <text evidence="3">The sequence shown here is derived from an EMBL/GenBank/DDBJ whole genome shotgun (WGS) entry which is preliminary data.</text>
</comment>
<dbReference type="EMBL" id="CAIIXF020000009">
    <property type="protein sequence ID" value="CAH1794776.1"/>
    <property type="molecule type" value="Genomic_DNA"/>
</dbReference>
<proteinExistence type="predicted"/>
<dbReference type="AlphaFoldDB" id="A0A8J1U991"/>
<dbReference type="GO" id="GO:0003730">
    <property type="term" value="F:mRNA 3'-UTR binding"/>
    <property type="evidence" value="ECO:0007669"/>
    <property type="project" value="TreeGrafter"/>
</dbReference>
<sequence length="151" mass="16385">MSSPQSIPGKAMGANGEPPYGTTPPRNKFLIPSPVPCRRSRTYSASERAAAGPLHKGIMKEFCRHKGHGFIIPDGGGPLMFCHISDIDGDYVPKAGDEVCYKRCPIPPKNERFSAVHVIISNPNPHETHERWDTPSPTHGTPPSGHASPRT</sequence>
<dbReference type="InterPro" id="IPR011129">
    <property type="entry name" value="CSD"/>
</dbReference>
<feature type="region of interest" description="Disordered" evidence="2">
    <location>
        <begin position="122"/>
        <end position="151"/>
    </location>
</feature>
<dbReference type="InterPro" id="IPR052069">
    <property type="entry name" value="Ca-reg_mRNA-binding_domain"/>
</dbReference>
<dbReference type="SMART" id="SM00357">
    <property type="entry name" value="CSP"/>
    <property type="match status" value="1"/>
</dbReference>
<dbReference type="SUPFAM" id="SSF50249">
    <property type="entry name" value="Nucleic acid-binding proteins"/>
    <property type="match status" value="1"/>
</dbReference>
<feature type="compositionally biased region" description="Low complexity" evidence="2">
    <location>
        <begin position="134"/>
        <end position="151"/>
    </location>
</feature>
<evidence type="ECO:0000313" key="3">
    <source>
        <dbReference type="EMBL" id="CAH1794776.1"/>
    </source>
</evidence>